<sequence length="270" mass="30161">MSRRPVLEEVDDDDIDNMDMDLAQFDPSLNTPIAPLRAQPTVTRSQDSEPSLFPNIPVPSAKPPATSPGGIASDAIRDPKSFTDEEKREFKAYQTIYPCYFDKNRSHKQGRRVSEENAVENPLALTIGDACRFLQFPVLLELDRTHPRDFGNPGRVKVLLRKNGEPIDEFVKNKRQVLNAIGKYLKTHPTTLNSVSASSGHPIPEEYMVGFTPEKIPKVRGFKMNTIVPVHSPFTMKHPMTQGIYAPRPEAPAIAAAPKAPKKKIKKIRA</sequence>
<evidence type="ECO:0000256" key="8">
    <source>
        <dbReference type="ARBA" id="ARBA00068261"/>
    </source>
</evidence>
<feature type="compositionally biased region" description="Pro residues" evidence="9">
    <location>
        <begin position="56"/>
        <end position="66"/>
    </location>
</feature>
<dbReference type="Gene3D" id="3.30.56.30">
    <property type="entry name" value="Signal recognition particle, SRP19-like subunit"/>
    <property type="match status" value="1"/>
</dbReference>
<keyword evidence="5" id="KW-0733">Signal recognition particle</keyword>
<keyword evidence="3" id="KW-0963">Cytoplasm</keyword>
<dbReference type="Pfam" id="PF01922">
    <property type="entry name" value="SRP19"/>
    <property type="match status" value="1"/>
</dbReference>
<evidence type="ECO:0000313" key="11">
    <source>
        <dbReference type="Proteomes" id="UP000000707"/>
    </source>
</evidence>
<evidence type="ECO:0000256" key="7">
    <source>
        <dbReference type="ARBA" id="ARBA00060225"/>
    </source>
</evidence>
<comment type="similarity">
    <text evidence="2">Belongs to the SRP19 family.</text>
</comment>
<dbReference type="PANTHER" id="PTHR17453">
    <property type="entry name" value="SIGNAL RECOGNITION PARTICLE 19 KD PROTEIN"/>
    <property type="match status" value="1"/>
</dbReference>
<dbReference type="OrthoDB" id="2190947at2759"/>
<evidence type="ECO:0000256" key="5">
    <source>
        <dbReference type="ARBA" id="ARBA00023135"/>
    </source>
</evidence>
<organism evidence="11">
    <name type="scientific">Candida tenuis (strain ATCC 10573 / BCRC 21748 / CBS 615 / JCM 9827 / NBRC 10315 / NRRL Y-1498 / VKM Y-70)</name>
    <name type="common">Yeast</name>
    <name type="synonym">Yamadazyma tenuis</name>
    <dbReference type="NCBI Taxonomy" id="590646"/>
    <lineage>
        <taxon>Eukaryota</taxon>
        <taxon>Fungi</taxon>
        <taxon>Dikarya</taxon>
        <taxon>Ascomycota</taxon>
        <taxon>Saccharomycotina</taxon>
        <taxon>Pichiomycetes</taxon>
        <taxon>Debaryomycetaceae</taxon>
        <taxon>Yamadazyma</taxon>
    </lineage>
</organism>
<dbReference type="FunFam" id="3.30.56.30:FF:000003">
    <property type="entry name" value="Signal recognition particle SEC65 subunit"/>
    <property type="match status" value="1"/>
</dbReference>
<protein>
    <recommendedName>
        <fullName evidence="8">Signal recognition particle SEC65 subunit</fullName>
    </recommendedName>
</protein>
<dbReference type="GO" id="GO:0008312">
    <property type="term" value="F:7S RNA binding"/>
    <property type="evidence" value="ECO:0007669"/>
    <property type="project" value="InterPro"/>
</dbReference>
<dbReference type="GeneID" id="18246286"/>
<dbReference type="STRING" id="590646.G3BCG2"/>
<comment type="function">
    <text evidence="7">Signal-recognition-particle assembly has a crucial role in targeting secretory proteins to the rough endoplasmic reticulum membrane. It must be involved intimately in the translocation of a wide variety of protein substrates.</text>
</comment>
<proteinExistence type="inferred from homology"/>
<comment type="subcellular location">
    <subcellularLocation>
        <location evidence="1">Cytoplasm</location>
    </subcellularLocation>
</comment>
<dbReference type="EMBL" id="GL996528">
    <property type="protein sequence ID" value="EGV60829.1"/>
    <property type="molecule type" value="Genomic_DNA"/>
</dbReference>
<feature type="region of interest" description="Disordered" evidence="9">
    <location>
        <begin position="40"/>
        <end position="77"/>
    </location>
</feature>
<evidence type="ECO:0000256" key="3">
    <source>
        <dbReference type="ARBA" id="ARBA00022490"/>
    </source>
</evidence>
<dbReference type="AlphaFoldDB" id="G3BCG2"/>
<dbReference type="Proteomes" id="UP000000707">
    <property type="component" value="Unassembled WGS sequence"/>
</dbReference>
<dbReference type="SUPFAM" id="SSF69695">
    <property type="entry name" value="SRP19"/>
    <property type="match status" value="1"/>
</dbReference>
<evidence type="ECO:0000256" key="4">
    <source>
        <dbReference type="ARBA" id="ARBA00022884"/>
    </source>
</evidence>
<keyword evidence="11" id="KW-1185">Reference proteome</keyword>
<feature type="compositionally biased region" description="Polar residues" evidence="9">
    <location>
        <begin position="40"/>
        <end position="49"/>
    </location>
</feature>
<dbReference type="InterPro" id="IPR036521">
    <property type="entry name" value="SRP19-like_sf"/>
</dbReference>
<evidence type="ECO:0000313" key="10">
    <source>
        <dbReference type="EMBL" id="EGV60829.1"/>
    </source>
</evidence>
<evidence type="ECO:0000256" key="1">
    <source>
        <dbReference type="ARBA" id="ARBA00004496"/>
    </source>
</evidence>
<dbReference type="eggNOG" id="KOG3198">
    <property type="taxonomic scope" value="Eukaryota"/>
</dbReference>
<keyword evidence="6" id="KW-0687">Ribonucleoprotein</keyword>
<gene>
    <name evidence="10" type="ORF">CANTEDRAFT_111483</name>
</gene>
<name>G3BCG2_CANTC</name>
<evidence type="ECO:0000256" key="6">
    <source>
        <dbReference type="ARBA" id="ARBA00023274"/>
    </source>
</evidence>
<dbReference type="GO" id="GO:0006617">
    <property type="term" value="P:SRP-dependent cotranslational protein targeting to membrane, signal sequence recognition"/>
    <property type="evidence" value="ECO:0007669"/>
    <property type="project" value="TreeGrafter"/>
</dbReference>
<reference evidence="10 11" key="1">
    <citation type="journal article" date="2011" name="Proc. Natl. Acad. Sci. U.S.A.">
        <title>Comparative genomics of xylose-fermenting fungi for enhanced biofuel production.</title>
        <authorList>
            <person name="Wohlbach D.J."/>
            <person name="Kuo A."/>
            <person name="Sato T.K."/>
            <person name="Potts K.M."/>
            <person name="Salamov A.A."/>
            <person name="LaButti K.M."/>
            <person name="Sun H."/>
            <person name="Clum A."/>
            <person name="Pangilinan J.L."/>
            <person name="Lindquist E.A."/>
            <person name="Lucas S."/>
            <person name="Lapidus A."/>
            <person name="Jin M."/>
            <person name="Gunawan C."/>
            <person name="Balan V."/>
            <person name="Dale B.E."/>
            <person name="Jeffries T.W."/>
            <person name="Zinkel R."/>
            <person name="Barry K.W."/>
            <person name="Grigoriev I.V."/>
            <person name="Gasch A.P."/>
        </authorList>
    </citation>
    <scope>NUCLEOTIDE SEQUENCE [LARGE SCALE GENOMIC DNA]</scope>
    <source>
        <strain evidence="11">ATCC 10573 / BCRC 21748 / CBS 615 / JCM 9827 / NBRC 10315 / NRRL Y-1498 / VKM Y-70</strain>
    </source>
</reference>
<keyword evidence="4" id="KW-0694">RNA-binding</keyword>
<evidence type="ECO:0000256" key="2">
    <source>
        <dbReference type="ARBA" id="ARBA00008910"/>
    </source>
</evidence>
<dbReference type="KEGG" id="cten:18246286"/>
<dbReference type="InterPro" id="IPR002778">
    <property type="entry name" value="Signal_recog_particle_SRP19"/>
</dbReference>
<dbReference type="PANTHER" id="PTHR17453:SF0">
    <property type="entry name" value="SIGNAL RECOGNITION PARTICLE 19 KDA PROTEIN"/>
    <property type="match status" value="1"/>
</dbReference>
<accession>G3BCG2</accession>
<dbReference type="HOGENOM" id="CLU_065433_1_1_1"/>
<dbReference type="GO" id="GO:0005786">
    <property type="term" value="C:signal recognition particle, endoplasmic reticulum targeting"/>
    <property type="evidence" value="ECO:0007669"/>
    <property type="project" value="UniProtKB-KW"/>
</dbReference>
<evidence type="ECO:0000256" key="9">
    <source>
        <dbReference type="SAM" id="MobiDB-lite"/>
    </source>
</evidence>